<accession>A0A0E9S5I8</accession>
<dbReference type="EMBL" id="GBXM01072115">
    <property type="protein sequence ID" value="JAH36462.1"/>
    <property type="molecule type" value="Transcribed_RNA"/>
</dbReference>
<proteinExistence type="predicted"/>
<organism evidence="1">
    <name type="scientific">Anguilla anguilla</name>
    <name type="common">European freshwater eel</name>
    <name type="synonym">Muraena anguilla</name>
    <dbReference type="NCBI Taxonomy" id="7936"/>
    <lineage>
        <taxon>Eukaryota</taxon>
        <taxon>Metazoa</taxon>
        <taxon>Chordata</taxon>
        <taxon>Craniata</taxon>
        <taxon>Vertebrata</taxon>
        <taxon>Euteleostomi</taxon>
        <taxon>Actinopterygii</taxon>
        <taxon>Neopterygii</taxon>
        <taxon>Teleostei</taxon>
        <taxon>Anguilliformes</taxon>
        <taxon>Anguillidae</taxon>
        <taxon>Anguilla</taxon>
    </lineage>
</organism>
<protein>
    <submittedName>
        <fullName evidence="1">Uncharacterized protein</fullName>
    </submittedName>
</protein>
<name>A0A0E9S5I8_ANGAN</name>
<reference evidence="1" key="2">
    <citation type="journal article" date="2015" name="Fish Shellfish Immunol.">
        <title>Early steps in the European eel (Anguilla anguilla)-Vibrio vulnificus interaction in the gills: Role of the RtxA13 toxin.</title>
        <authorList>
            <person name="Callol A."/>
            <person name="Pajuelo D."/>
            <person name="Ebbesson L."/>
            <person name="Teles M."/>
            <person name="MacKenzie S."/>
            <person name="Amaro C."/>
        </authorList>
    </citation>
    <scope>NUCLEOTIDE SEQUENCE</scope>
</reference>
<reference evidence="1" key="1">
    <citation type="submission" date="2014-11" db="EMBL/GenBank/DDBJ databases">
        <authorList>
            <person name="Amaro Gonzalez C."/>
        </authorList>
    </citation>
    <scope>NUCLEOTIDE SEQUENCE</scope>
</reference>
<sequence>MKYKQSTYSRPRTSFGCCKHSISNLCTRENIAYNMLATNVAYTGRS</sequence>
<evidence type="ECO:0000313" key="1">
    <source>
        <dbReference type="EMBL" id="JAH36462.1"/>
    </source>
</evidence>
<dbReference type="AlphaFoldDB" id="A0A0E9S5I8"/>